<proteinExistence type="predicted"/>
<name>A0A850Q8S2_9RHOB</name>
<protein>
    <submittedName>
        <fullName evidence="1">Uncharacterized protein</fullName>
    </submittedName>
</protein>
<reference evidence="1 2" key="1">
    <citation type="submission" date="2020-04" db="EMBL/GenBank/DDBJ databases">
        <title>Donghicola sp., a member of the Rhodobacteraceae family isolated from mangrove forest in Thailand.</title>
        <authorList>
            <person name="Charoenyingcharoen P."/>
            <person name="Yukphan P."/>
        </authorList>
    </citation>
    <scope>NUCLEOTIDE SEQUENCE [LARGE SCALE GENOMIC DNA]</scope>
    <source>
        <strain evidence="1 2">B5-SW-15</strain>
    </source>
</reference>
<accession>A0A850Q8S2</accession>
<dbReference type="EMBL" id="JABCJE010000018">
    <property type="protein sequence ID" value="NVO25546.1"/>
    <property type="molecule type" value="Genomic_DNA"/>
</dbReference>
<dbReference type="AlphaFoldDB" id="A0A850Q8S2"/>
<gene>
    <name evidence="1" type="ORF">HJ536_19510</name>
</gene>
<organism evidence="1 2">
    <name type="scientific">Donghicola mangrovi</name>
    <dbReference type="NCBI Taxonomy" id="2729614"/>
    <lineage>
        <taxon>Bacteria</taxon>
        <taxon>Pseudomonadati</taxon>
        <taxon>Pseudomonadota</taxon>
        <taxon>Alphaproteobacteria</taxon>
        <taxon>Rhodobacterales</taxon>
        <taxon>Roseobacteraceae</taxon>
        <taxon>Donghicola</taxon>
    </lineage>
</organism>
<evidence type="ECO:0000313" key="2">
    <source>
        <dbReference type="Proteomes" id="UP000592216"/>
    </source>
</evidence>
<sequence length="85" mass="9836">MSDGALASCSFKGESELLEIAEREFRISARSQYDEPILMSSRVDKIEFHPSGEKYGFVNIEVQFDDPHQYVMFIDEDCTSYIEEK</sequence>
<dbReference type="Proteomes" id="UP000592216">
    <property type="component" value="Unassembled WGS sequence"/>
</dbReference>
<dbReference type="RefSeq" id="WP_177159074.1">
    <property type="nucleotide sequence ID" value="NZ_JABCJE010000018.1"/>
</dbReference>
<comment type="caution">
    <text evidence="1">The sequence shown here is derived from an EMBL/GenBank/DDBJ whole genome shotgun (WGS) entry which is preliminary data.</text>
</comment>
<evidence type="ECO:0000313" key="1">
    <source>
        <dbReference type="EMBL" id="NVO25546.1"/>
    </source>
</evidence>